<sequence length="172" mass="18002">MTSPNSKPQVLVGVVPGTAAAVVDVAGGLADRLGADLVCATVDASSEEVKQRADGTVVSEPINPDLPFEETQVFDPGLRAEIAGALDSHPVTWSVRALAGGPVQELARLADQLDAAMIVVGTRESGFRGSIEEFFTTSVMVQLAHHQHRPVVAVPLHPVLDDGLLPWQSPGD</sequence>
<evidence type="ECO:0000313" key="2">
    <source>
        <dbReference type="EMBL" id="QWQ35315.1"/>
    </source>
</evidence>
<dbReference type="AlphaFoldDB" id="A0A975PCV4"/>
<dbReference type="Proteomes" id="UP000680588">
    <property type="component" value="Chromosome"/>
</dbReference>
<dbReference type="KEGG" id="asun:KG104_12560"/>
<protein>
    <submittedName>
        <fullName evidence="2">Universal stress protein</fullName>
    </submittedName>
</protein>
<dbReference type="SUPFAM" id="SSF52402">
    <property type="entry name" value="Adenine nucleotide alpha hydrolases-like"/>
    <property type="match status" value="1"/>
</dbReference>
<proteinExistence type="predicted"/>
<organism evidence="2 3">
    <name type="scientific">Arthrobacter sunyaminii</name>
    <dbReference type="NCBI Taxonomy" id="2816859"/>
    <lineage>
        <taxon>Bacteria</taxon>
        <taxon>Bacillati</taxon>
        <taxon>Actinomycetota</taxon>
        <taxon>Actinomycetes</taxon>
        <taxon>Micrococcales</taxon>
        <taxon>Micrococcaceae</taxon>
        <taxon>Arthrobacter</taxon>
    </lineage>
</organism>
<feature type="domain" description="UspA" evidence="1">
    <location>
        <begin position="10"/>
        <end position="155"/>
    </location>
</feature>
<evidence type="ECO:0000259" key="1">
    <source>
        <dbReference type="Pfam" id="PF00582"/>
    </source>
</evidence>
<dbReference type="InterPro" id="IPR006016">
    <property type="entry name" value="UspA"/>
</dbReference>
<reference evidence="2" key="1">
    <citation type="submission" date="2021-06" db="EMBL/GenBank/DDBJ databases">
        <title>Novel species in genus Arthrobacter.</title>
        <authorList>
            <person name="Zhang G."/>
        </authorList>
    </citation>
    <scope>NUCLEOTIDE SEQUENCE</scope>
    <source>
        <strain evidence="2">Zg-ZUI122</strain>
    </source>
</reference>
<evidence type="ECO:0000313" key="3">
    <source>
        <dbReference type="Proteomes" id="UP000680588"/>
    </source>
</evidence>
<keyword evidence="3" id="KW-1185">Reference proteome</keyword>
<dbReference type="Gene3D" id="3.40.50.620">
    <property type="entry name" value="HUPs"/>
    <property type="match status" value="1"/>
</dbReference>
<dbReference type="Pfam" id="PF00582">
    <property type="entry name" value="Usp"/>
    <property type="match status" value="1"/>
</dbReference>
<dbReference type="EMBL" id="CP076456">
    <property type="protein sequence ID" value="QWQ35315.1"/>
    <property type="molecule type" value="Genomic_DNA"/>
</dbReference>
<name>A0A975PCV4_9MICC</name>
<dbReference type="RefSeq" id="WP_207348040.1">
    <property type="nucleotide sequence ID" value="NZ_CP076456.1"/>
</dbReference>
<dbReference type="InterPro" id="IPR014729">
    <property type="entry name" value="Rossmann-like_a/b/a_fold"/>
</dbReference>
<gene>
    <name evidence="2" type="ORF">KG104_12560</name>
</gene>
<accession>A0A975PCV4</accession>